<keyword evidence="1" id="KW-0472">Membrane</keyword>
<evidence type="ECO:0000313" key="2">
    <source>
        <dbReference type="EMBL" id="KAJ7703949.1"/>
    </source>
</evidence>
<evidence type="ECO:0000256" key="1">
    <source>
        <dbReference type="SAM" id="Phobius"/>
    </source>
</evidence>
<organism evidence="2 3">
    <name type="scientific">Mycena rosella</name>
    <name type="common">Pink bonnet</name>
    <name type="synonym">Agaricus rosellus</name>
    <dbReference type="NCBI Taxonomy" id="1033263"/>
    <lineage>
        <taxon>Eukaryota</taxon>
        <taxon>Fungi</taxon>
        <taxon>Dikarya</taxon>
        <taxon>Basidiomycota</taxon>
        <taxon>Agaricomycotina</taxon>
        <taxon>Agaricomycetes</taxon>
        <taxon>Agaricomycetidae</taxon>
        <taxon>Agaricales</taxon>
        <taxon>Marasmiineae</taxon>
        <taxon>Mycenaceae</taxon>
        <taxon>Mycena</taxon>
    </lineage>
</organism>
<comment type="caution">
    <text evidence="2">The sequence shown here is derived from an EMBL/GenBank/DDBJ whole genome shotgun (WGS) entry which is preliminary data.</text>
</comment>
<dbReference type="AlphaFoldDB" id="A0AAD7GRY8"/>
<keyword evidence="3" id="KW-1185">Reference proteome</keyword>
<dbReference type="Proteomes" id="UP001221757">
    <property type="component" value="Unassembled WGS sequence"/>
</dbReference>
<dbReference type="EMBL" id="JARKIE010000011">
    <property type="protein sequence ID" value="KAJ7703949.1"/>
    <property type="molecule type" value="Genomic_DNA"/>
</dbReference>
<gene>
    <name evidence="2" type="ORF">B0H17DRAFT_1193883</name>
</gene>
<feature type="transmembrane region" description="Helical" evidence="1">
    <location>
        <begin position="68"/>
        <end position="89"/>
    </location>
</feature>
<evidence type="ECO:0000313" key="3">
    <source>
        <dbReference type="Proteomes" id="UP001221757"/>
    </source>
</evidence>
<name>A0AAD7GRY8_MYCRO</name>
<proteinExistence type="predicted"/>
<sequence>MVTSPTELRKRLHLLDAEIAQLQSSLRLLCEANTQHELTLPLLQESQFSLITSRSAFRVRILRHRMTHLLSSLVFVGTGAVAIAMPALWTRMHIELDSDDGRGHVDSKWVAPLDIWLHRSQPHPVSVTVVNRSYTEPDEMLVGVLDRHSPRCRDLMLKLPFNHFS</sequence>
<keyword evidence="1" id="KW-0812">Transmembrane</keyword>
<reference evidence="2" key="1">
    <citation type="submission" date="2023-03" db="EMBL/GenBank/DDBJ databases">
        <title>Massive genome expansion in bonnet fungi (Mycena s.s.) driven by repeated elements and novel gene families across ecological guilds.</title>
        <authorList>
            <consortium name="Lawrence Berkeley National Laboratory"/>
            <person name="Harder C.B."/>
            <person name="Miyauchi S."/>
            <person name="Viragh M."/>
            <person name="Kuo A."/>
            <person name="Thoen E."/>
            <person name="Andreopoulos B."/>
            <person name="Lu D."/>
            <person name="Skrede I."/>
            <person name="Drula E."/>
            <person name="Henrissat B."/>
            <person name="Morin E."/>
            <person name="Kohler A."/>
            <person name="Barry K."/>
            <person name="LaButti K."/>
            <person name="Morin E."/>
            <person name="Salamov A."/>
            <person name="Lipzen A."/>
            <person name="Mereny Z."/>
            <person name="Hegedus B."/>
            <person name="Baldrian P."/>
            <person name="Stursova M."/>
            <person name="Weitz H."/>
            <person name="Taylor A."/>
            <person name="Grigoriev I.V."/>
            <person name="Nagy L.G."/>
            <person name="Martin F."/>
            <person name="Kauserud H."/>
        </authorList>
    </citation>
    <scope>NUCLEOTIDE SEQUENCE</scope>
    <source>
        <strain evidence="2">CBHHK067</strain>
    </source>
</reference>
<accession>A0AAD7GRY8</accession>
<keyword evidence="1" id="KW-1133">Transmembrane helix</keyword>
<protein>
    <submittedName>
        <fullName evidence="2">Uncharacterized protein</fullName>
    </submittedName>
</protein>